<feature type="domain" description="Peptidase M24 C-terminal" evidence="6">
    <location>
        <begin position="498"/>
        <end position="555"/>
    </location>
</feature>
<dbReference type="CDD" id="cd01085">
    <property type="entry name" value="APP"/>
    <property type="match status" value="1"/>
</dbReference>
<dbReference type="InterPro" id="IPR000994">
    <property type="entry name" value="Pept_M24"/>
</dbReference>
<evidence type="ECO:0000256" key="2">
    <source>
        <dbReference type="ARBA" id="ARBA00022723"/>
    </source>
</evidence>
<dbReference type="GO" id="GO:0070006">
    <property type="term" value="F:metalloaminopeptidase activity"/>
    <property type="evidence" value="ECO:0007669"/>
    <property type="project" value="InterPro"/>
</dbReference>
<dbReference type="Gene3D" id="3.40.350.10">
    <property type="entry name" value="Creatinase/prolidase N-terminal domain"/>
    <property type="match status" value="2"/>
</dbReference>
<dbReference type="SUPFAM" id="SSF55920">
    <property type="entry name" value="Creatinase/aminopeptidase"/>
    <property type="match status" value="1"/>
</dbReference>
<dbReference type="RefSeq" id="WP_191110713.1">
    <property type="nucleotide sequence ID" value="NZ_CP061738.1"/>
</dbReference>
<comment type="similarity">
    <text evidence="1">Belongs to the peptidase M24B family.</text>
</comment>
<dbReference type="Pfam" id="PF16188">
    <property type="entry name" value="Peptidase_M24_C"/>
    <property type="match status" value="1"/>
</dbReference>
<dbReference type="PANTHER" id="PTHR43763:SF6">
    <property type="entry name" value="XAA-PRO AMINOPEPTIDASE 1"/>
    <property type="match status" value="1"/>
</dbReference>
<dbReference type="Pfam" id="PF16189">
    <property type="entry name" value="Creatinase_N_2"/>
    <property type="match status" value="1"/>
</dbReference>
<dbReference type="PANTHER" id="PTHR43763">
    <property type="entry name" value="XAA-PRO AMINOPEPTIDASE 1"/>
    <property type="match status" value="1"/>
</dbReference>
<evidence type="ECO:0000259" key="5">
    <source>
        <dbReference type="Pfam" id="PF01321"/>
    </source>
</evidence>
<dbReference type="GO" id="GO:0046872">
    <property type="term" value="F:metal ion binding"/>
    <property type="evidence" value="ECO:0007669"/>
    <property type="project" value="UniProtKB-KW"/>
</dbReference>
<reference evidence="7 8" key="1">
    <citation type="submission" date="2020-09" db="EMBL/GenBank/DDBJ databases">
        <title>An Earliest Endosymbiont, Wolbachia massiliensis sp. nov., Strain PL13 From the Bed Bug (Cimex hemipterius), Type strain of a New supergroup T.</title>
        <authorList>
            <person name="Laidoudi Y."/>
            <person name="Levasseur A."/>
            <person name="Medkour H."/>
            <person name="Maaloum M."/>
            <person name="BenKhedher M."/>
            <person name="Sambou M."/>
            <person name="Bassene H."/>
            <person name="Davoust B."/>
            <person name="Fenollar F."/>
            <person name="Raoult D."/>
            <person name="Mediannikov O."/>
        </authorList>
    </citation>
    <scope>NUCLEOTIDE SEQUENCE [LARGE SCALE GENOMIC DNA]</scope>
    <source>
        <strain evidence="7 8">PL13</strain>
    </source>
</reference>
<accession>A0A7L7YKY2</accession>
<evidence type="ECO:0000313" key="8">
    <source>
        <dbReference type="Proteomes" id="UP000516514"/>
    </source>
</evidence>
<evidence type="ECO:0000259" key="6">
    <source>
        <dbReference type="Pfam" id="PF16188"/>
    </source>
</evidence>
<gene>
    <name evidence="7" type="ORF">ID128_03375</name>
</gene>
<dbReference type="Proteomes" id="UP000516514">
    <property type="component" value="Chromosome"/>
</dbReference>
<feature type="domain" description="Creatinase N-terminal" evidence="5">
    <location>
        <begin position="4"/>
        <end position="126"/>
    </location>
</feature>
<proteinExistence type="inferred from homology"/>
<dbReference type="FunFam" id="3.90.230.10:FF:000009">
    <property type="entry name" value="xaa-Pro aminopeptidase 2"/>
    <property type="match status" value="1"/>
</dbReference>
<dbReference type="KEGG" id="wms:ID128_03375"/>
<evidence type="ECO:0000256" key="1">
    <source>
        <dbReference type="ARBA" id="ARBA00008766"/>
    </source>
</evidence>
<dbReference type="InterPro" id="IPR032416">
    <property type="entry name" value="Peptidase_M24_C"/>
</dbReference>
<keyword evidence="7" id="KW-0031">Aminopeptidase</keyword>
<dbReference type="Pfam" id="PF00557">
    <property type="entry name" value="Peptidase_M24"/>
    <property type="match status" value="1"/>
</dbReference>
<dbReference type="GO" id="GO:0005737">
    <property type="term" value="C:cytoplasm"/>
    <property type="evidence" value="ECO:0007669"/>
    <property type="project" value="UniProtKB-ARBA"/>
</dbReference>
<evidence type="ECO:0000313" key="7">
    <source>
        <dbReference type="EMBL" id="QOD37883.1"/>
    </source>
</evidence>
<organism evidence="7 8">
    <name type="scientific">Candidatus Wolbachia massiliensis</name>
    <dbReference type="NCBI Taxonomy" id="1845000"/>
    <lineage>
        <taxon>Bacteria</taxon>
        <taxon>Pseudomonadati</taxon>
        <taxon>Pseudomonadota</taxon>
        <taxon>Alphaproteobacteria</taxon>
        <taxon>Rickettsiales</taxon>
        <taxon>Anaplasmataceae</taxon>
        <taxon>Wolbachieae</taxon>
        <taxon>Wolbachia</taxon>
    </lineage>
</organism>
<evidence type="ECO:0000256" key="3">
    <source>
        <dbReference type="ARBA" id="ARBA00022801"/>
    </source>
</evidence>
<keyword evidence="7" id="KW-0645">Protease</keyword>
<dbReference type="Pfam" id="PF01321">
    <property type="entry name" value="Creatinase_N"/>
    <property type="match status" value="1"/>
</dbReference>
<sequence length="555" mass="63126">MSKLEEFRSFMREINVDAFMLHTKDEYLNEYSEELTRLCGFTGTNGLLIVTKNNKCPFFTDGRYITQARNQLDQGSFQVYNIQEEDPREWVKANLTLTTSLSYYLQYFTVKEIRKYENICKLVPYSIKKEISRREQMIVSHASGEGSKSKCEKVVKSIDKEAEAVLLTDPNSISWLLNLRNENAKYTPCILGRAILYKNGNVDLFVQDKEHSTVQANLDNHVNTFDISKLESLLCKLASIMIDPSTTPMSIMTVIQNKQVVERGDPCLIHKAVKNQVEIAGAINAHIRDGAAVTNFLCWLENNIGNGTTELNAEEKLLEFRKEQDLFKQPSFPTISAFNENGAIIHYRASSKTNKVIQKDGLYLIDSGGQYLDGTTDVTRTVAIGNPTNEQITHYTIVLKAHIAVANAVFPLGTTGGALDILARTHLWKFGMDYMHGTGHGVGSYLSVHEGPQAISQGNKVKLMPGMILSNEPGYYIPEKYGIRIENLMYVDRQENDFLNFKQLTCIPYDRRLIDVQMLTKDEIEWINSYHRFVYTNLENSIKDKKWLKKACDPL</sequence>
<dbReference type="SUPFAM" id="SSF53092">
    <property type="entry name" value="Creatinase/prolidase N-terminal domain"/>
    <property type="match status" value="1"/>
</dbReference>
<feature type="domain" description="Peptidase M24" evidence="4">
    <location>
        <begin position="285"/>
        <end position="492"/>
    </location>
</feature>
<dbReference type="InterPro" id="IPR036005">
    <property type="entry name" value="Creatinase/aminopeptidase-like"/>
</dbReference>
<dbReference type="InterPro" id="IPR029149">
    <property type="entry name" value="Creatin/AminoP/Spt16_N"/>
</dbReference>
<dbReference type="InterPro" id="IPR033740">
    <property type="entry name" value="Pept_M24B"/>
</dbReference>
<keyword evidence="2" id="KW-0479">Metal-binding</keyword>
<keyword evidence="3" id="KW-0378">Hydrolase</keyword>
<dbReference type="AlphaFoldDB" id="A0A7L7YKY2"/>
<name>A0A7L7YKY2_9RICK</name>
<dbReference type="InterPro" id="IPR000587">
    <property type="entry name" value="Creatinase_N"/>
</dbReference>
<dbReference type="Gene3D" id="3.90.230.10">
    <property type="entry name" value="Creatinase/methionine aminopeptidase superfamily"/>
    <property type="match status" value="1"/>
</dbReference>
<evidence type="ECO:0000259" key="4">
    <source>
        <dbReference type="Pfam" id="PF00557"/>
    </source>
</evidence>
<protein>
    <submittedName>
        <fullName evidence="7">Aminopeptidase P family protein</fullName>
    </submittedName>
</protein>
<dbReference type="InterPro" id="IPR050422">
    <property type="entry name" value="X-Pro_aminopeptidase_P"/>
</dbReference>
<dbReference type="EMBL" id="CP061738">
    <property type="protein sequence ID" value="QOD37883.1"/>
    <property type="molecule type" value="Genomic_DNA"/>
</dbReference>
<keyword evidence="8" id="KW-1185">Reference proteome</keyword>